<keyword evidence="5" id="KW-0521">NADP</keyword>
<dbReference type="HAMAP" id="MF_00956">
    <property type="entry name" value="GDP_fucose_synth"/>
    <property type="match status" value="1"/>
</dbReference>
<keyword evidence="6" id="KW-0560">Oxidoreductase</keyword>
<keyword evidence="11" id="KW-1185">Reference proteome</keyword>
<dbReference type="PANTHER" id="PTHR43238">
    <property type="entry name" value="GDP-L-FUCOSE SYNTHASE"/>
    <property type="match status" value="1"/>
</dbReference>
<evidence type="ECO:0000256" key="7">
    <source>
        <dbReference type="ARBA" id="ARBA00023235"/>
    </source>
</evidence>
<dbReference type="InterPro" id="IPR036291">
    <property type="entry name" value="NAD(P)-bd_dom_sf"/>
</dbReference>
<dbReference type="Pfam" id="PF01370">
    <property type="entry name" value="Epimerase"/>
    <property type="match status" value="1"/>
</dbReference>
<proteinExistence type="inferred from homology"/>
<evidence type="ECO:0000256" key="8">
    <source>
        <dbReference type="ARBA" id="ARBA00032995"/>
    </source>
</evidence>
<evidence type="ECO:0000256" key="4">
    <source>
        <dbReference type="ARBA" id="ARBA00012371"/>
    </source>
</evidence>
<evidence type="ECO:0000313" key="11">
    <source>
        <dbReference type="Proteomes" id="UP001367676"/>
    </source>
</evidence>
<dbReference type="GO" id="GO:0050577">
    <property type="term" value="F:GDP-L-fucose synthase activity"/>
    <property type="evidence" value="ECO:0007669"/>
    <property type="project" value="UniProtKB-EC"/>
</dbReference>
<evidence type="ECO:0000313" key="10">
    <source>
        <dbReference type="EMBL" id="KAK7585865.1"/>
    </source>
</evidence>
<dbReference type="Gene3D" id="3.40.50.720">
    <property type="entry name" value="NAD(P)-binding Rossmann-like Domain"/>
    <property type="match status" value="1"/>
</dbReference>
<evidence type="ECO:0000256" key="1">
    <source>
        <dbReference type="ARBA" id="ARBA00002870"/>
    </source>
</evidence>
<dbReference type="AlphaFoldDB" id="A0AAN9TI22"/>
<keyword evidence="7" id="KW-0413">Isomerase</keyword>
<comment type="caution">
    <text evidence="10">The sequence shown here is derived from an EMBL/GenBank/DDBJ whole genome shotgun (WGS) entry which is preliminary data.</text>
</comment>
<evidence type="ECO:0000259" key="9">
    <source>
        <dbReference type="Pfam" id="PF01370"/>
    </source>
</evidence>
<evidence type="ECO:0000256" key="2">
    <source>
        <dbReference type="ARBA" id="ARBA00004883"/>
    </source>
</evidence>
<dbReference type="EMBL" id="JBBCAQ010000028">
    <property type="protein sequence ID" value="KAK7585865.1"/>
    <property type="molecule type" value="Genomic_DNA"/>
</dbReference>
<protein>
    <recommendedName>
        <fullName evidence="4">GDP-L-fucose synthase</fullName>
        <ecNumber evidence="4">1.1.1.271</ecNumber>
    </recommendedName>
    <alternativeName>
        <fullName evidence="8">GDP-4-keto-6-deoxy-D-mannose-3,5-epimerase-4-reductase</fullName>
    </alternativeName>
</protein>
<dbReference type="EC" id="1.1.1.271" evidence="4"/>
<gene>
    <name evidence="10" type="ORF">V9T40_000044</name>
</gene>
<name>A0AAN9TI22_9HEMI</name>
<dbReference type="Proteomes" id="UP001367676">
    <property type="component" value="Unassembled WGS sequence"/>
</dbReference>
<feature type="domain" description="NAD-dependent epimerase/dehydratase" evidence="9">
    <location>
        <begin position="8"/>
        <end position="236"/>
    </location>
</feature>
<reference evidence="10 11" key="1">
    <citation type="submission" date="2024-03" db="EMBL/GenBank/DDBJ databases">
        <title>Adaptation during the transition from Ophiocordyceps entomopathogen to insect associate is accompanied by gene loss and intensified selection.</title>
        <authorList>
            <person name="Ward C.M."/>
            <person name="Onetto C.A."/>
            <person name="Borneman A.R."/>
        </authorList>
    </citation>
    <scope>NUCLEOTIDE SEQUENCE [LARGE SCALE GENOMIC DNA]</scope>
    <source>
        <strain evidence="10">AWRI1</strain>
        <tissue evidence="10">Single Adult Female</tissue>
    </source>
</reference>
<dbReference type="PANTHER" id="PTHR43238:SF1">
    <property type="entry name" value="GDP-L-FUCOSE SYNTHASE"/>
    <property type="match status" value="1"/>
</dbReference>
<dbReference type="CDD" id="cd05239">
    <property type="entry name" value="GDP_FS_SDR_e"/>
    <property type="match status" value="1"/>
</dbReference>
<organism evidence="10 11">
    <name type="scientific">Parthenolecanium corni</name>
    <dbReference type="NCBI Taxonomy" id="536013"/>
    <lineage>
        <taxon>Eukaryota</taxon>
        <taxon>Metazoa</taxon>
        <taxon>Ecdysozoa</taxon>
        <taxon>Arthropoda</taxon>
        <taxon>Hexapoda</taxon>
        <taxon>Insecta</taxon>
        <taxon>Pterygota</taxon>
        <taxon>Neoptera</taxon>
        <taxon>Paraneoptera</taxon>
        <taxon>Hemiptera</taxon>
        <taxon>Sternorrhyncha</taxon>
        <taxon>Coccoidea</taxon>
        <taxon>Coccidae</taxon>
        <taxon>Parthenolecanium</taxon>
    </lineage>
</organism>
<dbReference type="InterPro" id="IPR001509">
    <property type="entry name" value="Epimerase_deHydtase"/>
</dbReference>
<dbReference type="GO" id="GO:0016853">
    <property type="term" value="F:isomerase activity"/>
    <property type="evidence" value="ECO:0007669"/>
    <property type="project" value="UniProtKB-KW"/>
</dbReference>
<dbReference type="Gene3D" id="3.90.25.10">
    <property type="entry name" value="UDP-galactose 4-epimerase, domain 1"/>
    <property type="match status" value="1"/>
</dbReference>
<dbReference type="InterPro" id="IPR028614">
    <property type="entry name" value="GDP_fucose/colitose_synth"/>
</dbReference>
<dbReference type="SUPFAM" id="SSF51735">
    <property type="entry name" value="NAD(P)-binding Rossmann-fold domains"/>
    <property type="match status" value="1"/>
</dbReference>
<evidence type="ECO:0000256" key="3">
    <source>
        <dbReference type="ARBA" id="ARBA00005959"/>
    </source>
</evidence>
<sequence length="320" mass="36183">MSSSQKVILVTGGTGLVGRAIKEIVDAEKKPNEKWIFLGSADGDLSIKDDTVRIFDTYKPTHVIHLAAMVGGLFHNMAHNLDFFRTNCLINDNVLHGAFETNVEKVVSCLSTCIFPDKTKYPIDETMIHNGPPHDSNFGYSYAKRMIDVANRGYHQQYNKKYIAVIPCNIFGPHDNFNLENSHVIPGLIHKIYMAKVEGAKEFSVLGTGKPLRQFIYSLDFAKLIIWVLRNYDDVEPIILSVDEKDEVTIARVAALIAQALEFNGTLKFDINAADGQIKKTASNAKLRRLMKEKFEFTPLEKAIRETVKWFETNYPAVRR</sequence>
<comment type="function">
    <text evidence="1">Catalyzes the two-step NADP-dependent conversion of GDP-4-dehydro-6-deoxy-D-mannose to GDP-fucose, involving an epimerase and a reductase reaction.</text>
</comment>
<comment type="similarity">
    <text evidence="3">Belongs to the NAD(P)-dependent epimerase/dehydratase family. Fucose synthase subfamily.</text>
</comment>
<evidence type="ECO:0000256" key="5">
    <source>
        <dbReference type="ARBA" id="ARBA00022857"/>
    </source>
</evidence>
<evidence type="ECO:0000256" key="6">
    <source>
        <dbReference type="ARBA" id="ARBA00023002"/>
    </source>
</evidence>
<comment type="pathway">
    <text evidence="2">Nucleotide-sugar biosynthesis; GDP-L-fucose biosynthesis via de novo pathway; GDP-L-fucose from GDP-alpha-D-mannose: step 2/2.</text>
</comment>
<accession>A0AAN9TI22</accession>